<dbReference type="Gene3D" id="3.40.390.10">
    <property type="entry name" value="Collagenase (Catalytic Domain)"/>
    <property type="match status" value="1"/>
</dbReference>
<comment type="caution">
    <text evidence="17">The sequence shown here is derived from an EMBL/GenBank/DDBJ whole genome shotgun (WGS) entry which is preliminary data.</text>
</comment>
<evidence type="ECO:0000256" key="11">
    <source>
        <dbReference type="ARBA" id="ARBA00023049"/>
    </source>
</evidence>
<keyword evidence="6 15" id="KW-0645">Protease</keyword>
<keyword evidence="11 15" id="KW-0482">Metalloprotease</keyword>
<dbReference type="InterPro" id="IPR024077">
    <property type="entry name" value="Neurolysin/TOP_dom2"/>
</dbReference>
<dbReference type="GO" id="GO:0006518">
    <property type="term" value="P:peptide metabolic process"/>
    <property type="evidence" value="ECO:0007669"/>
    <property type="project" value="TreeGrafter"/>
</dbReference>
<name>A0A3D8T5E5_9EURO</name>
<protein>
    <recommendedName>
        <fullName evidence="5">Mitochondrial intermediate peptidase</fullName>
        <ecNumber evidence="4">3.4.24.59</ecNumber>
    </recommendedName>
    <alternativeName>
        <fullName evidence="14">Octapeptidyl aminopeptidase</fullName>
    </alternativeName>
</protein>
<dbReference type="GO" id="GO:0005759">
    <property type="term" value="C:mitochondrial matrix"/>
    <property type="evidence" value="ECO:0007669"/>
    <property type="project" value="UniProtKB-SubCell"/>
</dbReference>
<dbReference type="RefSeq" id="XP_026608956.1">
    <property type="nucleotide sequence ID" value="XM_026743111.1"/>
</dbReference>
<evidence type="ECO:0000256" key="15">
    <source>
        <dbReference type="RuleBase" id="RU003435"/>
    </source>
</evidence>
<evidence type="ECO:0000256" key="1">
    <source>
        <dbReference type="ARBA" id="ARBA00000436"/>
    </source>
</evidence>
<evidence type="ECO:0000256" key="14">
    <source>
        <dbReference type="ARBA" id="ARBA00032470"/>
    </source>
</evidence>
<evidence type="ECO:0000256" key="7">
    <source>
        <dbReference type="ARBA" id="ARBA00022723"/>
    </source>
</evidence>
<dbReference type="Proteomes" id="UP000256690">
    <property type="component" value="Unassembled WGS sequence"/>
</dbReference>
<evidence type="ECO:0000256" key="10">
    <source>
        <dbReference type="ARBA" id="ARBA00022946"/>
    </source>
</evidence>
<accession>A0A3D8T5E5</accession>
<keyword evidence="12" id="KW-0496">Mitochondrion</keyword>
<keyword evidence="8 15" id="KW-0378">Hydrolase</keyword>
<evidence type="ECO:0000256" key="9">
    <source>
        <dbReference type="ARBA" id="ARBA00022833"/>
    </source>
</evidence>
<evidence type="ECO:0000256" key="12">
    <source>
        <dbReference type="ARBA" id="ARBA00023128"/>
    </source>
</evidence>
<dbReference type="EC" id="3.4.24.59" evidence="4"/>
<organism evidence="17 18">
    <name type="scientific">Aspergillus mulundensis</name>
    <dbReference type="NCBI Taxonomy" id="1810919"/>
    <lineage>
        <taxon>Eukaryota</taxon>
        <taxon>Fungi</taxon>
        <taxon>Dikarya</taxon>
        <taxon>Ascomycota</taxon>
        <taxon>Pezizomycotina</taxon>
        <taxon>Eurotiomycetes</taxon>
        <taxon>Eurotiomycetidae</taxon>
        <taxon>Eurotiales</taxon>
        <taxon>Aspergillaceae</taxon>
        <taxon>Aspergillus</taxon>
        <taxon>Aspergillus subgen. Nidulantes</taxon>
    </lineage>
</organism>
<proteinExistence type="inferred from homology"/>
<dbReference type="PANTHER" id="PTHR11804">
    <property type="entry name" value="PROTEASE M3 THIMET OLIGOPEPTIDASE-RELATED"/>
    <property type="match status" value="1"/>
</dbReference>
<dbReference type="AlphaFoldDB" id="A0A3D8T5E5"/>
<keyword evidence="10" id="KW-0809">Transit peptide</keyword>
<evidence type="ECO:0000256" key="5">
    <source>
        <dbReference type="ARBA" id="ARBA00018046"/>
    </source>
</evidence>
<keyword evidence="18" id="KW-1185">Reference proteome</keyword>
<dbReference type="Pfam" id="PF01432">
    <property type="entry name" value="Peptidase_M3"/>
    <property type="match status" value="1"/>
</dbReference>
<dbReference type="GO" id="GO:0004222">
    <property type="term" value="F:metalloendopeptidase activity"/>
    <property type="evidence" value="ECO:0007669"/>
    <property type="project" value="UniProtKB-EC"/>
</dbReference>
<evidence type="ECO:0000256" key="6">
    <source>
        <dbReference type="ARBA" id="ARBA00022670"/>
    </source>
</evidence>
<evidence type="ECO:0000256" key="4">
    <source>
        <dbReference type="ARBA" id="ARBA00012441"/>
    </source>
</evidence>
<dbReference type="STRING" id="1810919.A0A3D8T5E5"/>
<evidence type="ECO:0000313" key="17">
    <source>
        <dbReference type="EMBL" id="RDW93773.1"/>
    </source>
</evidence>
<dbReference type="PANTHER" id="PTHR11804:SF79">
    <property type="entry name" value="MITOCHONDRIAL INTERMEDIATE PEPTIDASE"/>
    <property type="match status" value="1"/>
</dbReference>
<dbReference type="InterPro" id="IPR033851">
    <property type="entry name" value="M3A_MIP"/>
</dbReference>
<sequence length="915" mass="101898">MPRPWICRTCRLQPRPGLHRRSITTTSAFRNIASASASATPVHSSISKGSDDNTLRRVFDSQSFWRDFSESSSFSPDRKPTGLVQNQYLASPDGFRAFAQVSLQKCQAIVSRVLAASTVDEYRGLVRQLDRLSDLLCRVIDLSDFIRAFHPDLPVQEAASQAYALMFEYMNVLNTTTGLHDQLRAALNKPDVTAHWSSEETIVARILLQDFANSAIHMPPPERQRFVTLSNEISQLGSAFAHGAEPARSHVVLPTNDLRGLDPMLIQQIRRWNPRSAAVPTSGLIPRLALRSAHDERVRREIYQATRTASSRQVERLEQLLAKRTELAKLAGFETFAHMTLNDKMARSPAAVSEFLTTLMTSNRPDVHEELAQLQAQKGSQLQPWDHAYYVHKRVRQYETSQQTRKSRELAAIPEFFSLGTVMQGLSRLFDRLYGVRLVPRETSPGETWTSDVRRLDVVDEANRPLAVIYCDLFSRPGKHPNPAHFTLRCAREITQEEIAESAAMDGSEIVAHPNDGMATAIDAESKTLRQLPTIALVCDFPEPSSSTPSLLSEHSVRTLFHEMGHALHSILGQTRLQSISGTRCATDFAELPSVLMERFATDPSVLALYARHWQTDQPLSEAMIHHMAQDRAAHGAIYGAVENEAQILMALVDQAYHTTTTENSFLDTTQLYQQVYSTHASLPDPVDEHGRPTTSWQGFFGHLYGYGATYYSYIFDRAIANKLWEDVFGAGAAAVDRSAGERYKNEVLRWGGGRNGWECVAGVLGAQNPSNTNGRLVEGGDEAMREVGSHMHGTVSDVISSRDATVAPLQRPSGGLGRRRPPFQPLKPWSAEYVALVGLFLARTPSLAPTGYTFWMSHFPPNAVTQPTSGLFLNTSDKYHYYSYISLVGKVVHVLPREARSIGEGAMLRSTTIM</sequence>
<dbReference type="InterPro" id="IPR001567">
    <property type="entry name" value="Pept_M3A_M3B_dom"/>
</dbReference>
<evidence type="ECO:0000256" key="8">
    <source>
        <dbReference type="ARBA" id="ARBA00022801"/>
    </source>
</evidence>
<dbReference type="InterPro" id="IPR024079">
    <property type="entry name" value="MetalloPept_cat_dom_sf"/>
</dbReference>
<dbReference type="OrthoDB" id="17530at2759"/>
<evidence type="ECO:0000256" key="13">
    <source>
        <dbReference type="ARBA" id="ARBA00025208"/>
    </source>
</evidence>
<evidence type="ECO:0000259" key="16">
    <source>
        <dbReference type="Pfam" id="PF01432"/>
    </source>
</evidence>
<dbReference type="GO" id="GO:0006627">
    <property type="term" value="P:protein processing involved in protein targeting to mitochondrion"/>
    <property type="evidence" value="ECO:0007669"/>
    <property type="project" value="TreeGrafter"/>
</dbReference>
<evidence type="ECO:0000256" key="2">
    <source>
        <dbReference type="ARBA" id="ARBA00004305"/>
    </source>
</evidence>
<dbReference type="GO" id="GO:0046872">
    <property type="term" value="F:metal ion binding"/>
    <property type="evidence" value="ECO:0007669"/>
    <property type="project" value="UniProtKB-UniRule"/>
</dbReference>
<dbReference type="Gene3D" id="1.10.1370.10">
    <property type="entry name" value="Neurolysin, domain 3"/>
    <property type="match status" value="1"/>
</dbReference>
<dbReference type="GeneID" id="38111465"/>
<evidence type="ECO:0000313" key="18">
    <source>
        <dbReference type="Proteomes" id="UP000256690"/>
    </source>
</evidence>
<comment type="cofactor">
    <cofactor evidence="15">
        <name>Zn(2+)</name>
        <dbReference type="ChEBI" id="CHEBI:29105"/>
    </cofactor>
    <text evidence="15">Binds 1 zinc ion.</text>
</comment>
<dbReference type="InterPro" id="IPR045090">
    <property type="entry name" value="Pept_M3A_M3B"/>
</dbReference>
<reference evidence="17 18" key="1">
    <citation type="journal article" date="2018" name="IMA Fungus">
        <title>IMA Genome-F 9: Draft genome sequence of Annulohypoxylon stygium, Aspergillus mulundensis, Berkeleyomyces basicola (syn. Thielaviopsis basicola), Ceratocystis smalleyi, two Cercospora beticola strains, Coleophoma cylindrospora, Fusarium fracticaudum, Phialophora cf. hyalina, and Morchella septimelata.</title>
        <authorList>
            <person name="Wingfield B.D."/>
            <person name="Bills G.F."/>
            <person name="Dong Y."/>
            <person name="Huang W."/>
            <person name="Nel W.J."/>
            <person name="Swalarsk-Parry B.S."/>
            <person name="Vaghefi N."/>
            <person name="Wilken P.M."/>
            <person name="An Z."/>
            <person name="de Beer Z.W."/>
            <person name="De Vos L."/>
            <person name="Chen L."/>
            <person name="Duong T.A."/>
            <person name="Gao Y."/>
            <person name="Hammerbacher A."/>
            <person name="Kikkert J.R."/>
            <person name="Li Y."/>
            <person name="Li H."/>
            <person name="Li K."/>
            <person name="Li Q."/>
            <person name="Liu X."/>
            <person name="Ma X."/>
            <person name="Naidoo K."/>
            <person name="Pethybridge S.J."/>
            <person name="Sun J."/>
            <person name="Steenkamp E.T."/>
            <person name="van der Nest M.A."/>
            <person name="van Wyk S."/>
            <person name="Wingfield M.J."/>
            <person name="Xiong C."/>
            <person name="Yue Q."/>
            <person name="Zhang X."/>
        </authorList>
    </citation>
    <scope>NUCLEOTIDE SEQUENCE [LARGE SCALE GENOMIC DNA]</scope>
    <source>
        <strain evidence="17 18">DSM 5745</strain>
    </source>
</reference>
<comment type="catalytic activity">
    <reaction evidence="1">
        <text>Release of an N-terminal octapeptide as second stage of processing of some proteins imported into the mitochondrion.</text>
        <dbReference type="EC" id="3.4.24.59"/>
    </reaction>
</comment>
<dbReference type="EMBL" id="PVWQ01000001">
    <property type="protein sequence ID" value="RDW93773.1"/>
    <property type="molecule type" value="Genomic_DNA"/>
</dbReference>
<keyword evidence="9 15" id="KW-0862">Zinc</keyword>
<feature type="domain" description="Peptidase M3A/M3B catalytic" evidence="16">
    <location>
        <begin position="290"/>
        <end position="768"/>
    </location>
</feature>
<comment type="subcellular location">
    <subcellularLocation>
        <location evidence="2">Mitochondrion matrix</location>
    </subcellularLocation>
</comment>
<keyword evidence="7 15" id="KW-0479">Metal-binding</keyword>
<evidence type="ECO:0000256" key="3">
    <source>
        <dbReference type="ARBA" id="ARBA00006040"/>
    </source>
</evidence>
<dbReference type="CDD" id="cd06457">
    <property type="entry name" value="M3A_MIP"/>
    <property type="match status" value="1"/>
</dbReference>
<comment type="function">
    <text evidence="13">Cleaves proteins, imported into the mitochondrion, to their mature size. While most mitochondrial precursor proteins are processed to the mature form in one step by mitochondrial processing peptidase (MPP), the sequential cleavage by MIP of an octapeptide after initial processing by MPP is a required step for a subgroup of nuclear-encoded precursor proteins destined for the matrix or the inner membrane.</text>
</comment>
<dbReference type="SUPFAM" id="SSF55486">
    <property type="entry name" value="Metalloproteases ('zincins'), catalytic domain"/>
    <property type="match status" value="1"/>
</dbReference>
<gene>
    <name evidence="17" type="ORF">DSM5745_01095</name>
</gene>
<comment type="similarity">
    <text evidence="3 15">Belongs to the peptidase M3 family.</text>
</comment>